<evidence type="ECO:0000256" key="3">
    <source>
        <dbReference type="ARBA" id="ARBA00022691"/>
    </source>
</evidence>
<evidence type="ECO:0000256" key="1">
    <source>
        <dbReference type="ARBA" id="ARBA00001966"/>
    </source>
</evidence>
<protein>
    <submittedName>
        <fullName evidence="8">Radical SAM protein with 4Fe4S-binding SPASM domain</fullName>
    </submittedName>
</protein>
<evidence type="ECO:0000256" key="4">
    <source>
        <dbReference type="ARBA" id="ARBA00022723"/>
    </source>
</evidence>
<keyword evidence="5" id="KW-0408">Iron</keyword>
<dbReference type="InterPro" id="IPR013785">
    <property type="entry name" value="Aldolase_TIM"/>
</dbReference>
<dbReference type="GO" id="GO:0003824">
    <property type="term" value="F:catalytic activity"/>
    <property type="evidence" value="ECO:0007669"/>
    <property type="project" value="InterPro"/>
</dbReference>
<dbReference type="Gene3D" id="3.20.20.70">
    <property type="entry name" value="Aldolase class I"/>
    <property type="match status" value="1"/>
</dbReference>
<keyword evidence="6" id="KW-0411">Iron-sulfur</keyword>
<dbReference type="InterPro" id="IPR050377">
    <property type="entry name" value="Radical_SAM_PqqE_MftC-like"/>
</dbReference>
<dbReference type="SFLD" id="SFLDS00029">
    <property type="entry name" value="Radical_SAM"/>
    <property type="match status" value="1"/>
</dbReference>
<name>A0A366HR82_9BACT</name>
<feature type="domain" description="Radical SAM core" evidence="7">
    <location>
        <begin position="39"/>
        <end position="254"/>
    </location>
</feature>
<evidence type="ECO:0000313" key="9">
    <source>
        <dbReference type="Proteomes" id="UP000253426"/>
    </source>
</evidence>
<dbReference type="CDD" id="cd01335">
    <property type="entry name" value="Radical_SAM"/>
    <property type="match status" value="1"/>
</dbReference>
<keyword evidence="3" id="KW-0949">S-adenosyl-L-methionine</keyword>
<proteinExistence type="predicted"/>
<evidence type="ECO:0000256" key="2">
    <source>
        <dbReference type="ARBA" id="ARBA00022485"/>
    </source>
</evidence>
<evidence type="ECO:0000256" key="6">
    <source>
        <dbReference type="ARBA" id="ARBA00023014"/>
    </source>
</evidence>
<dbReference type="EMBL" id="QNRR01000003">
    <property type="protein sequence ID" value="RBP45318.1"/>
    <property type="molecule type" value="Genomic_DNA"/>
</dbReference>
<dbReference type="PANTHER" id="PTHR11228:SF7">
    <property type="entry name" value="PQQA PEPTIDE CYCLASE"/>
    <property type="match status" value="1"/>
</dbReference>
<dbReference type="InterPro" id="IPR034391">
    <property type="entry name" value="AdoMet-like_SPASM_containing"/>
</dbReference>
<evidence type="ECO:0000256" key="5">
    <source>
        <dbReference type="ARBA" id="ARBA00023004"/>
    </source>
</evidence>
<dbReference type="InterPro" id="IPR023885">
    <property type="entry name" value="4Fe4S-binding_SPASM_dom"/>
</dbReference>
<dbReference type="PANTHER" id="PTHR11228">
    <property type="entry name" value="RADICAL SAM DOMAIN PROTEIN"/>
    <property type="match status" value="1"/>
</dbReference>
<dbReference type="AlphaFoldDB" id="A0A366HR82"/>
<sequence length="366" mass="41741">MNLSNLVTLLTRKAKFELAGLRAALVYPFRKKELIDRLSQAMCNVNIETTNICNAKCVFCAYQYQTRATGVMDMGLFRKIIKEFVECGGGNLGFTPTVGEPLVDKHIIERIRYARRHPEIKSISMFSNMLSLHKLGAEALATSGLSALTVSTSGFDREMYLRVYRTTMYERMLENVIEFAEVNNRLGRPVNFTVDMRVDRPLHEVLSYPDYHKVAAVVGVENIGVKFRYDSWGGKITQEELTGNMKLRRNLRPRWSPCTELFMGPMVYWDGKVGGCNCRDVDASELVVGNVRNQHLADIWFGPELKRLREEFTTSKIKNLCKSCTHYNHLSLYLRKDNAAVLEAFKPCQRPISKDAEKENEQAAVT</sequence>
<dbReference type="GO" id="GO:0051536">
    <property type="term" value="F:iron-sulfur cluster binding"/>
    <property type="evidence" value="ECO:0007669"/>
    <property type="project" value="UniProtKB-KW"/>
</dbReference>
<dbReference type="PROSITE" id="PS51918">
    <property type="entry name" value="RADICAL_SAM"/>
    <property type="match status" value="1"/>
</dbReference>
<organism evidence="8 9">
    <name type="scientific">Roseimicrobium gellanilyticum</name>
    <dbReference type="NCBI Taxonomy" id="748857"/>
    <lineage>
        <taxon>Bacteria</taxon>
        <taxon>Pseudomonadati</taxon>
        <taxon>Verrucomicrobiota</taxon>
        <taxon>Verrucomicrobiia</taxon>
        <taxon>Verrucomicrobiales</taxon>
        <taxon>Verrucomicrobiaceae</taxon>
        <taxon>Roseimicrobium</taxon>
    </lineage>
</organism>
<dbReference type="SFLD" id="SFLDG01387">
    <property type="entry name" value="BtrN-like_SPASM_domain_contain"/>
    <property type="match status" value="1"/>
</dbReference>
<comment type="caution">
    <text evidence="8">The sequence shown here is derived from an EMBL/GenBank/DDBJ whole genome shotgun (WGS) entry which is preliminary data.</text>
</comment>
<keyword evidence="9" id="KW-1185">Reference proteome</keyword>
<dbReference type="Pfam" id="PF13186">
    <property type="entry name" value="SPASM"/>
    <property type="match status" value="1"/>
</dbReference>
<dbReference type="SUPFAM" id="SSF102114">
    <property type="entry name" value="Radical SAM enzymes"/>
    <property type="match status" value="1"/>
</dbReference>
<dbReference type="OrthoDB" id="9782387at2"/>
<dbReference type="Proteomes" id="UP000253426">
    <property type="component" value="Unassembled WGS sequence"/>
</dbReference>
<dbReference type="CDD" id="cd21109">
    <property type="entry name" value="SPASM"/>
    <property type="match status" value="1"/>
</dbReference>
<keyword evidence="2" id="KW-0004">4Fe-4S</keyword>
<accession>A0A366HR82</accession>
<evidence type="ECO:0000313" key="8">
    <source>
        <dbReference type="EMBL" id="RBP45318.1"/>
    </source>
</evidence>
<gene>
    <name evidence="8" type="ORF">DES53_103316</name>
</gene>
<reference evidence="8 9" key="1">
    <citation type="submission" date="2018-06" db="EMBL/GenBank/DDBJ databases">
        <title>Genomic Encyclopedia of Type Strains, Phase IV (KMG-IV): sequencing the most valuable type-strain genomes for metagenomic binning, comparative biology and taxonomic classification.</title>
        <authorList>
            <person name="Goeker M."/>
        </authorList>
    </citation>
    <scope>NUCLEOTIDE SEQUENCE [LARGE SCALE GENOMIC DNA]</scope>
    <source>
        <strain evidence="8 9">DSM 25532</strain>
    </source>
</reference>
<keyword evidence="4" id="KW-0479">Metal-binding</keyword>
<dbReference type="InterPro" id="IPR058240">
    <property type="entry name" value="rSAM_sf"/>
</dbReference>
<dbReference type="GO" id="GO:0046872">
    <property type="term" value="F:metal ion binding"/>
    <property type="evidence" value="ECO:0007669"/>
    <property type="project" value="UniProtKB-KW"/>
</dbReference>
<dbReference type="Pfam" id="PF04055">
    <property type="entry name" value="Radical_SAM"/>
    <property type="match status" value="1"/>
</dbReference>
<dbReference type="InterPro" id="IPR007197">
    <property type="entry name" value="rSAM"/>
</dbReference>
<evidence type="ECO:0000259" key="7">
    <source>
        <dbReference type="PROSITE" id="PS51918"/>
    </source>
</evidence>
<dbReference type="RefSeq" id="WP_113958445.1">
    <property type="nucleotide sequence ID" value="NZ_QNRR01000003.1"/>
</dbReference>
<dbReference type="SFLD" id="SFLDG01067">
    <property type="entry name" value="SPASM/twitch_domain_containing"/>
    <property type="match status" value="1"/>
</dbReference>
<comment type="cofactor">
    <cofactor evidence="1">
        <name>[4Fe-4S] cluster</name>
        <dbReference type="ChEBI" id="CHEBI:49883"/>
    </cofactor>
</comment>